<dbReference type="Proteomes" id="UP000663879">
    <property type="component" value="Unassembled WGS sequence"/>
</dbReference>
<feature type="non-terminal residue" evidence="2">
    <location>
        <position position="1"/>
    </location>
</feature>
<proteinExistence type="predicted"/>
<protein>
    <submittedName>
        <fullName evidence="2">Uncharacterized protein</fullName>
    </submittedName>
</protein>
<organism evidence="2 3">
    <name type="scientific">Brachionus calyciflorus</name>
    <dbReference type="NCBI Taxonomy" id="104777"/>
    <lineage>
        <taxon>Eukaryota</taxon>
        <taxon>Metazoa</taxon>
        <taxon>Spiralia</taxon>
        <taxon>Gnathifera</taxon>
        <taxon>Rotifera</taxon>
        <taxon>Eurotatoria</taxon>
        <taxon>Monogononta</taxon>
        <taxon>Pseudotrocha</taxon>
        <taxon>Ploima</taxon>
        <taxon>Brachionidae</taxon>
        <taxon>Brachionus</taxon>
    </lineage>
</organism>
<evidence type="ECO:0000313" key="3">
    <source>
        <dbReference type="Proteomes" id="UP000663879"/>
    </source>
</evidence>
<gene>
    <name evidence="2" type="ORF">OXX778_LOCUS13904</name>
</gene>
<dbReference type="AlphaFoldDB" id="A0A814D702"/>
<dbReference type="EMBL" id="CAJNOC010002765">
    <property type="protein sequence ID" value="CAF0950301.1"/>
    <property type="molecule type" value="Genomic_DNA"/>
</dbReference>
<feature type="region of interest" description="Disordered" evidence="1">
    <location>
        <begin position="514"/>
        <end position="588"/>
    </location>
</feature>
<sequence>MILSKEGITKSLKGMILKQKIEVIASSSTSTSLQTYPEQTKNSFVSNSEKINFDIQPVTRSPNSNSQFNFTNDNQIGIQSSLNSTQNFSSLSDSQRTKTNRNTVGLASIGMSALFYSLLKNNAAKHTGSPVDSGYDSRHDSTFNTSSILSNKTSPNLYQAPQMEKFNSNSNQTNLAQIKLKNLQEAIARNYSKEEFSNYGIVIPNSTNTQMNTSKSFSSNDKENLNNSRQMFNNYNNSGSIDNPNSQKLTNYSTLSTMEGSPVNMNRNQDYRYSNYQRTDDEHKPKSPPLKNPYYYDPKLSYSFDTKPTHPFFQSDLANLKQNRPFNYNQEQQTSFNNYSNYYSPYYQNYQTSSAFNSTSPPLSALSPVSQLSSNSVLSSSSAASSNSSNSTVSQAQTNTTSTLNYFHDCESSLVGSSFNLNKSSPTMFSKYIETVHKALYDTGNPKEDSHRYRSLSAASSDLTALPSDFPLINKPKIITTNQDSLSSQQVSKQFVENRRQIFEKTNKIENKFSSDKSLNRKPSLRNQNNLSFDETIDLERTPTPTKLEKKSESFSQGQKPASLERFVNSSPIRGSTARPNSNENRETNAIPLGQKSLAQFNHANRASYKGECKRLMSRAHLETVAERAAHFEDVDPERYEKLKSKFAELDLSKQDEIHLLLLQHQQHQQQILQ</sequence>
<evidence type="ECO:0000313" key="2">
    <source>
        <dbReference type="EMBL" id="CAF0950301.1"/>
    </source>
</evidence>
<evidence type="ECO:0000256" key="1">
    <source>
        <dbReference type="SAM" id="MobiDB-lite"/>
    </source>
</evidence>
<keyword evidence="3" id="KW-1185">Reference proteome</keyword>
<name>A0A814D702_9BILA</name>
<accession>A0A814D702</accession>
<comment type="caution">
    <text evidence="2">The sequence shown here is derived from an EMBL/GenBank/DDBJ whole genome shotgun (WGS) entry which is preliminary data.</text>
</comment>
<dbReference type="OrthoDB" id="10551467at2759"/>
<reference evidence="2" key="1">
    <citation type="submission" date="2021-02" db="EMBL/GenBank/DDBJ databases">
        <authorList>
            <person name="Nowell W R."/>
        </authorList>
    </citation>
    <scope>NUCLEOTIDE SEQUENCE</scope>
    <source>
        <strain evidence="2">Ploen Becks lab</strain>
    </source>
</reference>
<feature type="compositionally biased region" description="Polar residues" evidence="1">
    <location>
        <begin position="568"/>
        <end position="583"/>
    </location>
</feature>